<dbReference type="SUPFAM" id="SSF53067">
    <property type="entry name" value="Actin-like ATPase domain"/>
    <property type="match status" value="2"/>
</dbReference>
<dbReference type="PRINTS" id="PR00301">
    <property type="entry name" value="HEATSHOCK70"/>
</dbReference>
<dbReference type="Pfam" id="PF00012">
    <property type="entry name" value="HSP70"/>
    <property type="match status" value="1"/>
</dbReference>
<dbReference type="CDD" id="cd10230">
    <property type="entry name" value="ASKHA_NBD_HSP70_HYOU1"/>
    <property type="match status" value="1"/>
</dbReference>
<dbReference type="Gene3D" id="3.90.640.10">
    <property type="entry name" value="Actin, Chain A, domain 4"/>
    <property type="match status" value="1"/>
</dbReference>
<accession>C5PAK1</accession>
<evidence type="ECO:0000313" key="6">
    <source>
        <dbReference type="EMBL" id="EER26763.1"/>
    </source>
</evidence>
<evidence type="ECO:0000256" key="3">
    <source>
        <dbReference type="ARBA" id="ARBA00023186"/>
    </source>
</evidence>
<organism evidence="6 7">
    <name type="scientific">Coccidioides posadasii (strain C735)</name>
    <name type="common">Valley fever fungus</name>
    <dbReference type="NCBI Taxonomy" id="222929"/>
    <lineage>
        <taxon>Eukaryota</taxon>
        <taxon>Fungi</taxon>
        <taxon>Dikarya</taxon>
        <taxon>Ascomycota</taxon>
        <taxon>Pezizomycotina</taxon>
        <taxon>Eurotiomycetes</taxon>
        <taxon>Eurotiomycetidae</taxon>
        <taxon>Onygenales</taxon>
        <taxon>Onygenaceae</taxon>
        <taxon>Coccidioides</taxon>
    </lineage>
</organism>
<evidence type="ECO:0000256" key="4">
    <source>
        <dbReference type="SAM" id="MobiDB-lite"/>
    </source>
</evidence>
<dbReference type="FunFam" id="1.20.1270.10:FF:000002">
    <property type="entry name" value="Heat shock 70 kDa protein 4"/>
    <property type="match status" value="1"/>
</dbReference>
<dbReference type="Gene3D" id="3.30.420.40">
    <property type="match status" value="2"/>
</dbReference>
<feature type="compositionally biased region" description="Basic and acidic residues" evidence="4">
    <location>
        <begin position="979"/>
        <end position="1019"/>
    </location>
</feature>
<dbReference type="Gene3D" id="1.20.1270.10">
    <property type="match status" value="1"/>
</dbReference>
<dbReference type="PANTHER" id="PTHR45639">
    <property type="entry name" value="HSC70CB, ISOFORM G-RELATED"/>
    <property type="match status" value="1"/>
</dbReference>
<feature type="compositionally biased region" description="Low complexity" evidence="4">
    <location>
        <begin position="841"/>
        <end position="899"/>
    </location>
</feature>
<evidence type="ECO:0000256" key="1">
    <source>
        <dbReference type="ARBA" id="ARBA00022741"/>
    </source>
</evidence>
<keyword evidence="2" id="KW-0067">ATP-binding</keyword>
<dbReference type="InterPro" id="IPR029048">
    <property type="entry name" value="HSP70_C_sf"/>
</dbReference>
<dbReference type="GO" id="GO:0030968">
    <property type="term" value="P:endoplasmic reticulum unfolded protein response"/>
    <property type="evidence" value="ECO:0007669"/>
    <property type="project" value="TreeGrafter"/>
</dbReference>
<evidence type="ECO:0000256" key="5">
    <source>
        <dbReference type="SAM" id="SignalP"/>
    </source>
</evidence>
<keyword evidence="5" id="KW-0732">Signal</keyword>
<dbReference type="HOGENOM" id="CLU_005965_5_0_1"/>
<feature type="compositionally biased region" description="Basic and acidic residues" evidence="4">
    <location>
        <begin position="616"/>
        <end position="632"/>
    </location>
</feature>
<feature type="region of interest" description="Disordered" evidence="4">
    <location>
        <begin position="616"/>
        <end position="682"/>
    </location>
</feature>
<name>C5PAK1_COCP7</name>
<evidence type="ECO:0000256" key="2">
    <source>
        <dbReference type="ARBA" id="ARBA00022840"/>
    </source>
</evidence>
<keyword evidence="3" id="KW-0143">Chaperone</keyword>
<dbReference type="FunFam" id="3.90.640.10:FF:000039">
    <property type="entry name" value="Hsp70 family chaperone Lhs1/Orp150"/>
    <property type="match status" value="1"/>
</dbReference>
<feature type="region of interest" description="Disordered" evidence="4">
    <location>
        <begin position="840"/>
        <end position="905"/>
    </location>
</feature>
<dbReference type="Gene3D" id="3.30.30.30">
    <property type="match status" value="1"/>
</dbReference>
<dbReference type="InterPro" id="IPR013126">
    <property type="entry name" value="Hsp_70_fam"/>
</dbReference>
<dbReference type="EMBL" id="ACFW01000030">
    <property type="protein sequence ID" value="EER26763.1"/>
    <property type="molecule type" value="Genomic_DNA"/>
</dbReference>
<dbReference type="PANTHER" id="PTHR45639:SF3">
    <property type="entry name" value="HYPOXIA UP-REGULATED PROTEIN 1"/>
    <property type="match status" value="1"/>
</dbReference>
<gene>
    <name evidence="6" type="ORF">CPC735_009390</name>
</gene>
<proteinExistence type="predicted"/>
<feature type="chain" id="PRO_5005668194" evidence="5">
    <location>
        <begin position="38"/>
        <end position="1019"/>
    </location>
</feature>
<feature type="compositionally biased region" description="Low complexity" evidence="4">
    <location>
        <begin position="633"/>
        <end position="672"/>
    </location>
</feature>
<sequence length="1019" mass="111365">MAPPGRRRNSRGSSLLYLLPTIFVSVLIASFPSTASAVGTGVIGIDLGTEYIKAAVVKAGVPLEIVLTKDSKRKERSAVAFKPARESGAAFPERFYGSDAVALAPRFPNDVYLNLKALLGVPFDTGVQGSDGGLQNMVSLFKERYPGVKLEPDSHDRVGIRSERLNKAEGKEPFLVEELLAMQLNQIRANAEEMGAQRTDLEDAVITIPPFFSAEERRSVQFAAELAGLNVLSLLTDGMSVAVNYATSRTFPNATNGEKPEHHVVFDMGAGSTSATVLKFQSRTVKDFGKWSKSFQEIHAVGVGWDKTLGGDALNELIVDDMVSKLVESKKLKDGTTTEQVKAHGKTMAKLWKEAERLRQILSANTETSGSFEGLYEEDVNFKYSISRSTFEELAKNHADRIYKPLMDALAMAKLTLDDIGSIILHGGAIRTPFVQKQLEQVCNDAGKLRTNVNADEAAALGAAFKGAALSRSFRVKEIKTHDIPGYGASIKFVTGGKERKQKAFLPTSQIGQEKITIIKNLNDFELDFTQEHLRDNETIDYPVFHARTTNLTLALAELKDKFGCAAENITIWFGMQLNPVNAIPEITRGSASCEVEEEVKKGVVEKAKEFLGFDSKKSQQPLKDDSNKEPTSESSTASSSPNTASSESVESPTTSSSTSSETATESPSAESNVIVEGPEQPRNFRVESSIIGFEFAPLGIPRPSKEEMNRIQSRLAAFDASDLARIQREETLNSLEAFIYRTRDLLDDGEFVKAITNDALEKLKQSLHEISDWLYADGSDAPTPDLKAKLDSLKQLVDPALDRKSENAQRPAKLESLKQNLKSTKMFMEVMDKQIKAEESAFSASTSKTSSPSPSETSSTIISSSEESSVNDSSSSTTSTSTSTSSSQPTPTYSTYTPVDLSILSETHDRIEKWLDEKMKLQEKLSASDTPAITIADMEAKLAELQRALNRVMEKMTRKAKTGGGSGGSKKQGKKNGKKNDKGKEKEKSKTKGEEKEEKETKKTDGKKGTTTSNKDEL</sequence>
<feature type="region of interest" description="Disordered" evidence="4">
    <location>
        <begin position="954"/>
        <end position="1019"/>
    </location>
</feature>
<dbReference type="GO" id="GO:0005524">
    <property type="term" value="F:ATP binding"/>
    <property type="evidence" value="ECO:0007669"/>
    <property type="project" value="UniProtKB-KW"/>
</dbReference>
<dbReference type="OrthoDB" id="10262720at2759"/>
<dbReference type="SUPFAM" id="SSF100934">
    <property type="entry name" value="Heat shock protein 70kD (HSP70), C-terminal subdomain"/>
    <property type="match status" value="1"/>
</dbReference>
<feature type="signal peptide" evidence="5">
    <location>
        <begin position="1"/>
        <end position="37"/>
    </location>
</feature>
<dbReference type="Proteomes" id="UP000009084">
    <property type="component" value="Unassembled WGS sequence"/>
</dbReference>
<dbReference type="GO" id="GO:0140662">
    <property type="term" value="F:ATP-dependent protein folding chaperone"/>
    <property type="evidence" value="ECO:0007669"/>
    <property type="project" value="InterPro"/>
</dbReference>
<comment type="caution">
    <text evidence="6">The sequence shown here is derived from an EMBL/GenBank/DDBJ whole genome shotgun (WGS) entry which is preliminary data.</text>
</comment>
<dbReference type="KEGG" id="cpw:9694391"/>
<dbReference type="InterPro" id="IPR043129">
    <property type="entry name" value="ATPase_NBD"/>
</dbReference>
<keyword evidence="1" id="KW-0547">Nucleotide-binding</keyword>
<reference evidence="6 7" key="1">
    <citation type="journal article" date="2009" name="Genome Res.">
        <title>Comparative genomic analyses of the human fungal pathogens Coccidioides and their relatives.</title>
        <authorList>
            <person name="Sharpton T.J."/>
            <person name="Stajich J.E."/>
            <person name="Rounsley S.D."/>
            <person name="Gardner M.J."/>
            <person name="Wortman J.R."/>
            <person name="Jordar V.S."/>
            <person name="Maiti R."/>
            <person name="Kodira C.D."/>
            <person name="Neafsey D.E."/>
            <person name="Zeng Q."/>
            <person name="Hung C.-Y."/>
            <person name="McMahan C."/>
            <person name="Muszewska A."/>
            <person name="Grynberg M."/>
            <person name="Mandel M.A."/>
            <person name="Kellner E.M."/>
            <person name="Barker B.M."/>
            <person name="Galgiani J.N."/>
            <person name="Orbach M.J."/>
            <person name="Kirkland T.N."/>
            <person name="Cole G.T."/>
            <person name="Henn M.R."/>
            <person name="Birren B.W."/>
            <person name="Taylor J.W."/>
        </authorList>
    </citation>
    <scope>NUCLEOTIDE SEQUENCE [LARGE SCALE GENOMIC DNA]</scope>
    <source>
        <strain evidence="7">C735</strain>
    </source>
</reference>
<protein>
    <submittedName>
        <fullName evidence="6">DnaK family protein</fullName>
    </submittedName>
</protein>
<dbReference type="VEuPathDB" id="FungiDB:CPC735_009390"/>
<dbReference type="GO" id="GO:0034663">
    <property type="term" value="C:endoplasmic reticulum chaperone complex"/>
    <property type="evidence" value="ECO:0007669"/>
    <property type="project" value="TreeGrafter"/>
</dbReference>
<evidence type="ECO:0000313" key="7">
    <source>
        <dbReference type="Proteomes" id="UP000009084"/>
    </source>
</evidence>
<dbReference type="AlphaFoldDB" id="C5PAK1"/>